<feature type="domain" description="NADPH-dependent FMN reductase-like" evidence="5">
    <location>
        <begin position="2"/>
        <end position="146"/>
    </location>
</feature>
<gene>
    <name evidence="6" type="ORF">WMO13_04805</name>
</gene>
<comment type="similarity">
    <text evidence="1">Belongs to the SsuE family.</text>
</comment>
<evidence type="ECO:0000313" key="7">
    <source>
        <dbReference type="Proteomes" id="UP001449178"/>
    </source>
</evidence>
<dbReference type="InterPro" id="IPR051814">
    <property type="entry name" value="NAD(P)H-dep_FMN_reductase"/>
</dbReference>
<evidence type="ECO:0000259" key="5">
    <source>
        <dbReference type="Pfam" id="PF03358"/>
    </source>
</evidence>
<keyword evidence="3" id="KW-0288">FMN</keyword>
<dbReference type="InterPro" id="IPR005025">
    <property type="entry name" value="FMN_Rdtase-like_dom"/>
</dbReference>
<dbReference type="Pfam" id="PF03358">
    <property type="entry name" value="FMN_red"/>
    <property type="match status" value="1"/>
</dbReference>
<keyword evidence="4" id="KW-0560">Oxidoreductase</keyword>
<keyword evidence="2" id="KW-0285">Flavoprotein</keyword>
<dbReference type="SUPFAM" id="SSF52218">
    <property type="entry name" value="Flavoproteins"/>
    <property type="match status" value="1"/>
</dbReference>
<evidence type="ECO:0000313" key="6">
    <source>
        <dbReference type="EMBL" id="WZW88712.1"/>
    </source>
</evidence>
<sequence>MIKLVAFSGSEGTSSKTSVLRDMIAQKAVDQYRFRLQQYDMTDLGPSLGLAKSIDDLDIEAKSVITAIAEADALIIVTPVYKGSYPGLFKHFIDLLDVNLLYGKPIILAATGGGTRHALMVEHQLRPLFGFFMAHSLPTAIYASSQDYSKENKLINQSIISRIEQGVREFQPFIQVDKMDEKSSSKNHLFYERLLQFKLILPWTNDLSGER</sequence>
<evidence type="ECO:0000256" key="3">
    <source>
        <dbReference type="ARBA" id="ARBA00022643"/>
    </source>
</evidence>
<dbReference type="PANTHER" id="PTHR43408:SF2">
    <property type="entry name" value="FMN REDUCTASE (NADPH)"/>
    <property type="match status" value="1"/>
</dbReference>
<dbReference type="EMBL" id="CP150637">
    <property type="protein sequence ID" value="WZW88712.1"/>
    <property type="molecule type" value="Genomic_DNA"/>
</dbReference>
<dbReference type="InterPro" id="IPR029039">
    <property type="entry name" value="Flavoprotein-like_sf"/>
</dbReference>
<organism evidence="6 7">
    <name type="scientific">Ignatzschineria larvae DSM 13226</name>
    <dbReference type="NCBI Taxonomy" id="1111732"/>
    <lineage>
        <taxon>Bacteria</taxon>
        <taxon>Pseudomonadati</taxon>
        <taxon>Pseudomonadota</taxon>
        <taxon>Gammaproteobacteria</taxon>
        <taxon>Cardiobacteriales</taxon>
        <taxon>Ignatzschineriaceae</taxon>
        <taxon>Ignatzschineria</taxon>
    </lineage>
</organism>
<dbReference type="Gene3D" id="3.40.50.360">
    <property type="match status" value="1"/>
</dbReference>
<evidence type="ECO:0000256" key="1">
    <source>
        <dbReference type="ARBA" id="ARBA00005990"/>
    </source>
</evidence>
<evidence type="ECO:0000256" key="2">
    <source>
        <dbReference type="ARBA" id="ARBA00022630"/>
    </source>
</evidence>
<dbReference type="PANTHER" id="PTHR43408">
    <property type="entry name" value="FMN REDUCTASE (NADPH)"/>
    <property type="match status" value="1"/>
</dbReference>
<dbReference type="Proteomes" id="UP001449178">
    <property type="component" value="Chromosome"/>
</dbReference>
<accession>A0ABZ3C3B6</accession>
<protein>
    <submittedName>
        <fullName evidence="6">NAD(P)H-dependent oxidoreductase</fullName>
    </submittedName>
</protein>
<name>A0ABZ3C3B6_9GAMM</name>
<evidence type="ECO:0000256" key="4">
    <source>
        <dbReference type="ARBA" id="ARBA00023002"/>
    </source>
</evidence>
<keyword evidence="7" id="KW-1185">Reference proteome</keyword>
<dbReference type="RefSeq" id="WP_084331381.1">
    <property type="nucleotide sequence ID" value="NZ_AZOD01000001.1"/>
</dbReference>
<proteinExistence type="inferred from homology"/>
<reference evidence="6 7" key="1">
    <citation type="submission" date="2024-03" db="EMBL/GenBank/DDBJ databases">
        <title>Complete Genome Sequence and Annotation of Ignatzschineria larvae DSM 13226.</title>
        <authorList>
            <person name="Cantrell E."/>
            <person name="Burcham Z.M."/>
        </authorList>
    </citation>
    <scope>NUCLEOTIDE SEQUENCE [LARGE SCALE GENOMIC DNA]</scope>
    <source>
        <strain evidence="6 7">DSM 13226</strain>
    </source>
</reference>